<comment type="caution">
    <text evidence="1">The sequence shown here is derived from an EMBL/GenBank/DDBJ whole genome shotgun (WGS) entry which is preliminary data.</text>
</comment>
<evidence type="ECO:0008006" key="3">
    <source>
        <dbReference type="Google" id="ProtNLM"/>
    </source>
</evidence>
<feature type="non-terminal residue" evidence="1">
    <location>
        <position position="103"/>
    </location>
</feature>
<dbReference type="Proteomes" id="UP000193560">
    <property type="component" value="Unassembled WGS sequence"/>
</dbReference>
<protein>
    <recommendedName>
        <fullName evidence="3">Reverse transcriptase zinc-binding domain-containing protein</fullName>
    </recommendedName>
</protein>
<proteinExistence type="predicted"/>
<feature type="non-terminal residue" evidence="1">
    <location>
        <position position="1"/>
    </location>
</feature>
<gene>
    <name evidence="1" type="ORF">BCR42DRAFT_297205</name>
</gene>
<evidence type="ECO:0000313" key="1">
    <source>
        <dbReference type="EMBL" id="ORZ04652.1"/>
    </source>
</evidence>
<dbReference type="STRING" id="90262.A0A1X2HXI8"/>
<dbReference type="OrthoDB" id="2208150at2759"/>
<evidence type="ECO:0000313" key="2">
    <source>
        <dbReference type="Proteomes" id="UP000193560"/>
    </source>
</evidence>
<sequence length="103" mass="12223">SRFQPSSSPNCLFCSYANEDLHHLFLSCPTKWNVWSEAFQALLFQIHLTPNLLQSFLRFLRMPTDPSLHTTIWILCSCTLQAIWRFHWQQVIHDVPFHTPRII</sequence>
<organism evidence="1 2">
    <name type="scientific">Absidia repens</name>
    <dbReference type="NCBI Taxonomy" id="90262"/>
    <lineage>
        <taxon>Eukaryota</taxon>
        <taxon>Fungi</taxon>
        <taxon>Fungi incertae sedis</taxon>
        <taxon>Mucoromycota</taxon>
        <taxon>Mucoromycotina</taxon>
        <taxon>Mucoromycetes</taxon>
        <taxon>Mucorales</taxon>
        <taxon>Cunninghamellaceae</taxon>
        <taxon>Absidia</taxon>
    </lineage>
</organism>
<keyword evidence="2" id="KW-1185">Reference proteome</keyword>
<dbReference type="AlphaFoldDB" id="A0A1X2HXI8"/>
<reference evidence="1 2" key="1">
    <citation type="submission" date="2016-07" db="EMBL/GenBank/DDBJ databases">
        <title>Pervasive Adenine N6-methylation of Active Genes in Fungi.</title>
        <authorList>
            <consortium name="DOE Joint Genome Institute"/>
            <person name="Mondo S.J."/>
            <person name="Dannebaum R.O."/>
            <person name="Kuo R.C."/>
            <person name="Labutti K."/>
            <person name="Haridas S."/>
            <person name="Kuo A."/>
            <person name="Salamov A."/>
            <person name="Ahrendt S.R."/>
            <person name="Lipzen A."/>
            <person name="Sullivan W."/>
            <person name="Andreopoulos W.B."/>
            <person name="Clum A."/>
            <person name="Lindquist E."/>
            <person name="Daum C."/>
            <person name="Ramamoorthy G.K."/>
            <person name="Gryganskyi A."/>
            <person name="Culley D."/>
            <person name="Magnuson J.K."/>
            <person name="James T.Y."/>
            <person name="O'Malley M.A."/>
            <person name="Stajich J.E."/>
            <person name="Spatafora J.W."/>
            <person name="Visel A."/>
            <person name="Grigoriev I.V."/>
        </authorList>
    </citation>
    <scope>NUCLEOTIDE SEQUENCE [LARGE SCALE GENOMIC DNA]</scope>
    <source>
        <strain evidence="1 2">NRRL 1336</strain>
    </source>
</reference>
<name>A0A1X2HXI8_9FUNG</name>
<accession>A0A1X2HXI8</accession>
<dbReference type="EMBL" id="MCGE01000049">
    <property type="protein sequence ID" value="ORZ04652.1"/>
    <property type="molecule type" value="Genomic_DNA"/>
</dbReference>